<dbReference type="EMBL" id="MU004199">
    <property type="protein sequence ID" value="KAF2489411.1"/>
    <property type="molecule type" value="Genomic_DNA"/>
</dbReference>
<dbReference type="PANTHER" id="PTHR33112:SF16">
    <property type="entry name" value="HETEROKARYON INCOMPATIBILITY DOMAIN-CONTAINING PROTEIN"/>
    <property type="match status" value="1"/>
</dbReference>
<dbReference type="AlphaFoldDB" id="A0A6A6QB85"/>
<dbReference type="PANTHER" id="PTHR33112">
    <property type="entry name" value="DOMAIN PROTEIN, PUTATIVE-RELATED"/>
    <property type="match status" value="1"/>
</dbReference>
<keyword evidence="2" id="KW-1185">Reference proteome</keyword>
<accession>A0A6A6QB85</accession>
<evidence type="ECO:0000313" key="2">
    <source>
        <dbReference type="Proteomes" id="UP000799750"/>
    </source>
</evidence>
<name>A0A6A6QB85_9PEZI</name>
<evidence type="ECO:0000313" key="1">
    <source>
        <dbReference type="EMBL" id="KAF2489411.1"/>
    </source>
</evidence>
<gene>
    <name evidence="1" type="ORF">BU16DRAFT_181289</name>
</gene>
<evidence type="ECO:0008006" key="3">
    <source>
        <dbReference type="Google" id="ProtNLM"/>
    </source>
</evidence>
<protein>
    <recommendedName>
        <fullName evidence="3">Heterokaryon incompatibility domain-containing protein</fullName>
    </recommendedName>
</protein>
<reference evidence="1" key="1">
    <citation type="journal article" date="2020" name="Stud. Mycol.">
        <title>101 Dothideomycetes genomes: a test case for predicting lifestyles and emergence of pathogens.</title>
        <authorList>
            <person name="Haridas S."/>
            <person name="Albert R."/>
            <person name="Binder M."/>
            <person name="Bloem J."/>
            <person name="Labutti K."/>
            <person name="Salamov A."/>
            <person name="Andreopoulos B."/>
            <person name="Baker S."/>
            <person name="Barry K."/>
            <person name="Bills G."/>
            <person name="Bluhm B."/>
            <person name="Cannon C."/>
            <person name="Castanera R."/>
            <person name="Culley D."/>
            <person name="Daum C."/>
            <person name="Ezra D."/>
            <person name="Gonzalez J."/>
            <person name="Henrissat B."/>
            <person name="Kuo A."/>
            <person name="Liang C."/>
            <person name="Lipzen A."/>
            <person name="Lutzoni F."/>
            <person name="Magnuson J."/>
            <person name="Mondo S."/>
            <person name="Nolan M."/>
            <person name="Ohm R."/>
            <person name="Pangilinan J."/>
            <person name="Park H.-J."/>
            <person name="Ramirez L."/>
            <person name="Alfaro M."/>
            <person name="Sun H."/>
            <person name="Tritt A."/>
            <person name="Yoshinaga Y."/>
            <person name="Zwiers L.-H."/>
            <person name="Turgeon B."/>
            <person name="Goodwin S."/>
            <person name="Spatafora J."/>
            <person name="Crous P."/>
            <person name="Grigoriev I."/>
        </authorList>
    </citation>
    <scope>NUCLEOTIDE SEQUENCE</scope>
    <source>
        <strain evidence="1">CBS 269.34</strain>
    </source>
</reference>
<dbReference type="Proteomes" id="UP000799750">
    <property type="component" value="Unassembled WGS sequence"/>
</dbReference>
<organism evidence="1 2">
    <name type="scientific">Lophium mytilinum</name>
    <dbReference type="NCBI Taxonomy" id="390894"/>
    <lineage>
        <taxon>Eukaryota</taxon>
        <taxon>Fungi</taxon>
        <taxon>Dikarya</taxon>
        <taxon>Ascomycota</taxon>
        <taxon>Pezizomycotina</taxon>
        <taxon>Dothideomycetes</taxon>
        <taxon>Pleosporomycetidae</taxon>
        <taxon>Mytilinidiales</taxon>
        <taxon>Mytilinidiaceae</taxon>
        <taxon>Lophium</taxon>
    </lineage>
</organism>
<dbReference type="OrthoDB" id="3486565at2759"/>
<proteinExistence type="predicted"/>
<sequence>MDDAPVNKRAWCLQERELSPRLIQFTSRQFVWRCNCIRTSEVELYHECWDNVLPEIKVSELSKRLPAVLSYYTRAVRHRVGPGVLPWGMSKDEKREALYEYWYGIVEEYSQRLISNPDDRLPALQGLSVRLTSLLEDCYLSGLWERNVHKGLF</sequence>